<sequence>DIDCPINLNPTVQLNSTPINYEQFPTSSIITPTSNTSLSEHETDHNQNNLQQ</sequence>
<feature type="non-terminal residue" evidence="2">
    <location>
        <position position="1"/>
    </location>
</feature>
<name>A0A819XQT4_9BILA</name>
<organism evidence="2 3">
    <name type="scientific">Adineta steineri</name>
    <dbReference type="NCBI Taxonomy" id="433720"/>
    <lineage>
        <taxon>Eukaryota</taxon>
        <taxon>Metazoa</taxon>
        <taxon>Spiralia</taxon>
        <taxon>Gnathifera</taxon>
        <taxon>Rotifera</taxon>
        <taxon>Eurotatoria</taxon>
        <taxon>Bdelloidea</taxon>
        <taxon>Adinetida</taxon>
        <taxon>Adinetidae</taxon>
        <taxon>Adineta</taxon>
    </lineage>
</organism>
<gene>
    <name evidence="2" type="ORF">OXD698_LOCUS37768</name>
</gene>
<evidence type="ECO:0000256" key="1">
    <source>
        <dbReference type="SAM" id="MobiDB-lite"/>
    </source>
</evidence>
<dbReference type="Proteomes" id="UP000663844">
    <property type="component" value="Unassembled WGS sequence"/>
</dbReference>
<dbReference type="EMBL" id="CAJOAZ010006795">
    <property type="protein sequence ID" value="CAF4145276.1"/>
    <property type="molecule type" value="Genomic_DNA"/>
</dbReference>
<proteinExistence type="predicted"/>
<comment type="caution">
    <text evidence="2">The sequence shown here is derived from an EMBL/GenBank/DDBJ whole genome shotgun (WGS) entry which is preliminary data.</text>
</comment>
<protein>
    <submittedName>
        <fullName evidence="2">Uncharacterized protein</fullName>
    </submittedName>
</protein>
<reference evidence="2" key="1">
    <citation type="submission" date="2021-02" db="EMBL/GenBank/DDBJ databases">
        <authorList>
            <person name="Nowell W R."/>
        </authorList>
    </citation>
    <scope>NUCLEOTIDE SEQUENCE</scope>
</reference>
<accession>A0A819XQT4</accession>
<evidence type="ECO:0000313" key="3">
    <source>
        <dbReference type="Proteomes" id="UP000663844"/>
    </source>
</evidence>
<feature type="compositionally biased region" description="Low complexity" evidence="1">
    <location>
        <begin position="25"/>
        <end position="37"/>
    </location>
</feature>
<feature type="region of interest" description="Disordered" evidence="1">
    <location>
        <begin position="25"/>
        <end position="52"/>
    </location>
</feature>
<dbReference type="AlphaFoldDB" id="A0A819XQT4"/>
<evidence type="ECO:0000313" key="2">
    <source>
        <dbReference type="EMBL" id="CAF4145276.1"/>
    </source>
</evidence>